<dbReference type="Proteomes" id="UP001314262">
    <property type="component" value="Unassembled WGS sequence"/>
</dbReference>
<dbReference type="RefSeq" id="WP_338349071.1">
    <property type="nucleotide sequence ID" value="NZ_CAUZLT010000003.1"/>
</dbReference>
<dbReference type="GO" id="GO:0016787">
    <property type="term" value="F:hydrolase activity"/>
    <property type="evidence" value="ECO:0007669"/>
    <property type="project" value="UniProtKB-KW"/>
</dbReference>
<dbReference type="PANTHER" id="PTHR42886">
    <property type="entry name" value="RE40534P-RELATED"/>
    <property type="match status" value="1"/>
</dbReference>
<keyword evidence="3" id="KW-1185">Reference proteome</keyword>
<reference evidence="2 3" key="1">
    <citation type="submission" date="2023-10" db="EMBL/GenBank/DDBJ databases">
        <authorList>
            <person name="Botero Cardona J."/>
        </authorList>
    </citation>
    <scope>NUCLEOTIDE SEQUENCE [LARGE SCALE GENOMIC DNA]</scope>
    <source>
        <strain evidence="2 3">R-53137</strain>
    </source>
</reference>
<dbReference type="EMBL" id="CAUZLT010000003">
    <property type="protein sequence ID" value="CAK1240899.1"/>
    <property type="molecule type" value="Genomic_DNA"/>
</dbReference>
<protein>
    <submittedName>
        <fullName evidence="2">Alpha-beta hydrolase superfamily (PldB)</fullName>
    </submittedName>
</protein>
<name>A0ABN9YRP4_9LACO</name>
<dbReference type="Gene3D" id="3.40.50.1820">
    <property type="entry name" value="alpha/beta hydrolase"/>
    <property type="match status" value="1"/>
</dbReference>
<evidence type="ECO:0000313" key="2">
    <source>
        <dbReference type="EMBL" id="CAK1240899.1"/>
    </source>
</evidence>
<dbReference type="InterPro" id="IPR029058">
    <property type="entry name" value="AB_hydrolase_fold"/>
</dbReference>
<keyword evidence="2" id="KW-0378">Hydrolase</keyword>
<dbReference type="PANTHER" id="PTHR42886:SF42">
    <property type="entry name" value="ALPHA_BETA-HYDROLASES SUPERFAMILY PROTEIN"/>
    <property type="match status" value="1"/>
</dbReference>
<evidence type="ECO:0000259" key="1">
    <source>
        <dbReference type="Pfam" id="PF12697"/>
    </source>
</evidence>
<gene>
    <name evidence="2" type="ORF">R53137_KAKDMLNK_00810</name>
</gene>
<proteinExistence type="predicted"/>
<dbReference type="Pfam" id="PF12697">
    <property type="entry name" value="Abhydrolase_6"/>
    <property type="match status" value="1"/>
</dbReference>
<dbReference type="InterPro" id="IPR000073">
    <property type="entry name" value="AB_hydrolase_1"/>
</dbReference>
<feature type="domain" description="AB hydrolase-1" evidence="1">
    <location>
        <begin position="4"/>
        <end position="239"/>
    </location>
</feature>
<accession>A0ABN9YRP4</accession>
<dbReference type="SUPFAM" id="SSF53474">
    <property type="entry name" value="alpha/beta-Hydrolases"/>
    <property type="match status" value="1"/>
</dbReference>
<evidence type="ECO:0000313" key="3">
    <source>
        <dbReference type="Proteomes" id="UP001314262"/>
    </source>
</evidence>
<sequence length="249" mass="28430">MKNIVFIHGFMNNGQIWSEWKTFFEQRNFNCYNYSWPYMDGDVKELTQSPSPKLAGTNFNDVVTHYVKLIQRLDEPPILIGHSLGGVVVQKLLSMGYGAAAVCINSGPPKGIFKFNWDFIVSNAQLMNPFKKNALVLMDANWYHKYVTNDLTYQETQKFIDEHCLPASKQVAKTIGSIDFKAPHKPLLFIAGQDDHSQPVVINKANFDAYTNTASVKKFKVFPKRTHNILSQSAWEEVATYVINWIDNI</sequence>
<comment type="caution">
    <text evidence="2">The sequence shown here is derived from an EMBL/GenBank/DDBJ whole genome shotgun (WGS) entry which is preliminary data.</text>
</comment>
<organism evidence="2 3">
    <name type="scientific">Fructobacillus tropaeoli</name>
    <dbReference type="NCBI Taxonomy" id="709323"/>
    <lineage>
        <taxon>Bacteria</taxon>
        <taxon>Bacillati</taxon>
        <taxon>Bacillota</taxon>
        <taxon>Bacilli</taxon>
        <taxon>Lactobacillales</taxon>
        <taxon>Lactobacillaceae</taxon>
        <taxon>Fructobacillus</taxon>
    </lineage>
</organism>